<feature type="transmembrane region" description="Helical" evidence="1">
    <location>
        <begin position="20"/>
        <end position="41"/>
    </location>
</feature>
<accession>A0A081XYS4</accession>
<dbReference type="AlphaFoldDB" id="A0A081XYS4"/>
<evidence type="ECO:0000313" key="2">
    <source>
        <dbReference type="EMBL" id="KES08697.1"/>
    </source>
</evidence>
<gene>
    <name evidence="2" type="ORF">BU52_01205</name>
</gene>
<sequence>MIEVDGHLKVHPHMRGLLRGLLTMPLTVMFITFPHESCWFIGSGRERLRVLPGTLLPAGEVVRPSRSPPR</sequence>
<evidence type="ECO:0000313" key="3">
    <source>
        <dbReference type="Proteomes" id="UP000028341"/>
    </source>
</evidence>
<evidence type="ECO:0000256" key="1">
    <source>
        <dbReference type="SAM" id="Phobius"/>
    </source>
</evidence>
<dbReference type="STRING" id="55952.BU52_01205"/>
<keyword evidence="3" id="KW-1185">Reference proteome</keyword>
<keyword evidence="1" id="KW-0472">Membrane</keyword>
<dbReference type="EMBL" id="JFCB01000001">
    <property type="protein sequence ID" value="KES08697.1"/>
    <property type="molecule type" value="Genomic_DNA"/>
</dbReference>
<comment type="caution">
    <text evidence="2">The sequence shown here is derived from an EMBL/GenBank/DDBJ whole genome shotgun (WGS) entry which is preliminary data.</text>
</comment>
<protein>
    <submittedName>
        <fullName evidence="2">Uncharacterized protein</fullName>
    </submittedName>
</protein>
<reference evidence="2 3" key="1">
    <citation type="submission" date="2014-02" db="EMBL/GenBank/DDBJ databases">
        <title>The genome announcement of Streptomyces toyocaensis NRRL15009.</title>
        <authorList>
            <person name="Hong H.-J."/>
            <person name="Kwun M.J."/>
        </authorList>
    </citation>
    <scope>NUCLEOTIDE SEQUENCE [LARGE SCALE GENOMIC DNA]</scope>
    <source>
        <strain evidence="2 3">NRRL 15009</strain>
    </source>
</reference>
<dbReference type="Proteomes" id="UP000028341">
    <property type="component" value="Unassembled WGS sequence"/>
</dbReference>
<keyword evidence="1" id="KW-1133">Transmembrane helix</keyword>
<proteinExistence type="predicted"/>
<keyword evidence="1" id="KW-0812">Transmembrane</keyword>
<organism evidence="2 3">
    <name type="scientific">Streptomyces toyocaensis</name>
    <dbReference type="NCBI Taxonomy" id="55952"/>
    <lineage>
        <taxon>Bacteria</taxon>
        <taxon>Bacillati</taxon>
        <taxon>Actinomycetota</taxon>
        <taxon>Actinomycetes</taxon>
        <taxon>Kitasatosporales</taxon>
        <taxon>Streptomycetaceae</taxon>
        <taxon>Streptomyces</taxon>
    </lineage>
</organism>
<name>A0A081XYS4_STRTO</name>